<dbReference type="Pfam" id="PF22703">
    <property type="entry name" value="Cdc6_lid"/>
    <property type="match status" value="1"/>
</dbReference>
<dbReference type="Pfam" id="PF13401">
    <property type="entry name" value="AAA_22"/>
    <property type="match status" value="1"/>
</dbReference>
<evidence type="ECO:0000256" key="1">
    <source>
        <dbReference type="ARBA" id="ARBA00006184"/>
    </source>
</evidence>
<keyword evidence="9" id="KW-1185">Reference proteome</keyword>
<dbReference type="OrthoDB" id="195574at2157"/>
<evidence type="ECO:0000259" key="6">
    <source>
        <dbReference type="SMART" id="SM00382"/>
    </source>
</evidence>
<dbReference type="Proteomes" id="UP000283805">
    <property type="component" value="Unassembled WGS sequence"/>
</dbReference>
<keyword evidence="2 5" id="KW-0235">DNA replication</keyword>
<evidence type="ECO:0000256" key="2">
    <source>
        <dbReference type="ARBA" id="ARBA00022705"/>
    </source>
</evidence>
<dbReference type="SUPFAM" id="SSF52540">
    <property type="entry name" value="P-loop containing nucleoside triphosphate hydrolases"/>
    <property type="match status" value="1"/>
</dbReference>
<dbReference type="CDD" id="cd00009">
    <property type="entry name" value="AAA"/>
    <property type="match status" value="1"/>
</dbReference>
<organism evidence="8 9">
    <name type="scientific">Halopiger aswanensis</name>
    <dbReference type="NCBI Taxonomy" id="148449"/>
    <lineage>
        <taxon>Archaea</taxon>
        <taxon>Methanobacteriati</taxon>
        <taxon>Methanobacteriota</taxon>
        <taxon>Stenosarchaea group</taxon>
        <taxon>Halobacteria</taxon>
        <taxon>Halobacteriales</taxon>
        <taxon>Natrialbaceae</taxon>
        <taxon>Halopiger</taxon>
    </lineage>
</organism>
<gene>
    <name evidence="8" type="ORF">ATJ93_3953</name>
</gene>
<dbReference type="PANTHER" id="PTHR10763:SF22">
    <property type="entry name" value="ORC1-TYPE DNA REPLICATION PROTEIN"/>
    <property type="match status" value="1"/>
</dbReference>
<dbReference type="HAMAP" id="MF_01407">
    <property type="entry name" value="ORC1_type_DNA_replic_protein"/>
    <property type="match status" value="1"/>
</dbReference>
<dbReference type="SUPFAM" id="SSF46785">
    <property type="entry name" value="Winged helix' DNA-binding domain"/>
    <property type="match status" value="1"/>
</dbReference>
<dbReference type="GO" id="GO:0006260">
    <property type="term" value="P:DNA replication"/>
    <property type="evidence" value="ECO:0007669"/>
    <property type="project" value="UniProtKB-UniRule"/>
</dbReference>
<dbReference type="SMART" id="SM01074">
    <property type="entry name" value="Cdc6_C"/>
    <property type="match status" value="1"/>
</dbReference>
<dbReference type="InterPro" id="IPR036388">
    <property type="entry name" value="WH-like_DNA-bd_sf"/>
</dbReference>
<evidence type="ECO:0000313" key="8">
    <source>
        <dbReference type="EMBL" id="RKD89127.1"/>
    </source>
</evidence>
<feature type="domain" description="Cdc6 C-terminal" evidence="7">
    <location>
        <begin position="308"/>
        <end position="399"/>
    </location>
</feature>
<dbReference type="NCBIfam" id="TIGR02928">
    <property type="entry name" value="orc1/cdc6 family replication initiation protein"/>
    <property type="match status" value="1"/>
</dbReference>
<dbReference type="GO" id="GO:0016887">
    <property type="term" value="F:ATP hydrolysis activity"/>
    <property type="evidence" value="ECO:0007669"/>
    <property type="project" value="InterPro"/>
</dbReference>
<dbReference type="EMBL" id="RAPO01000004">
    <property type="protein sequence ID" value="RKD89127.1"/>
    <property type="molecule type" value="Genomic_DNA"/>
</dbReference>
<dbReference type="Gene3D" id="1.10.10.10">
    <property type="entry name" value="Winged helix-like DNA-binding domain superfamily/Winged helix DNA-binding domain"/>
    <property type="match status" value="1"/>
</dbReference>
<feature type="binding site" evidence="5">
    <location>
        <position position="226"/>
    </location>
    <ligand>
        <name>ATP</name>
        <dbReference type="ChEBI" id="CHEBI:30616"/>
    </ligand>
</feature>
<dbReference type="FunFam" id="3.40.50.300:FF:000930">
    <property type="entry name" value="ORC1-type DNA replication protein"/>
    <property type="match status" value="1"/>
</dbReference>
<dbReference type="InterPro" id="IPR050311">
    <property type="entry name" value="ORC1/CDC6"/>
</dbReference>
<dbReference type="SMART" id="SM00382">
    <property type="entry name" value="AAA"/>
    <property type="match status" value="1"/>
</dbReference>
<keyword evidence="4 5" id="KW-0067">ATP-binding</keyword>
<reference evidence="8 9" key="1">
    <citation type="submission" date="2018-09" db="EMBL/GenBank/DDBJ databases">
        <title>Genomic Encyclopedia of Archaeal and Bacterial Type Strains, Phase II (KMG-II): from individual species to whole genera.</title>
        <authorList>
            <person name="Goeker M."/>
        </authorList>
    </citation>
    <scope>NUCLEOTIDE SEQUENCE [LARGE SCALE GENOMIC DNA]</scope>
    <source>
        <strain evidence="8 9">DSM 13151</strain>
    </source>
</reference>
<comment type="similarity">
    <text evidence="1 5">Belongs to the CDC6/cdc18 family.</text>
</comment>
<dbReference type="InterPro" id="IPR049945">
    <property type="entry name" value="AAA_22"/>
</dbReference>
<dbReference type="GO" id="GO:0005524">
    <property type="term" value="F:ATP binding"/>
    <property type="evidence" value="ECO:0007669"/>
    <property type="project" value="UniProtKB-UniRule"/>
</dbReference>
<evidence type="ECO:0000313" key="9">
    <source>
        <dbReference type="Proteomes" id="UP000283805"/>
    </source>
</evidence>
<evidence type="ECO:0000259" key="7">
    <source>
        <dbReference type="SMART" id="SM01074"/>
    </source>
</evidence>
<dbReference type="InterPro" id="IPR027417">
    <property type="entry name" value="P-loop_NTPase"/>
</dbReference>
<dbReference type="CDD" id="cd08768">
    <property type="entry name" value="Cdc6_C"/>
    <property type="match status" value="1"/>
</dbReference>
<sequence length="404" mass="45037">MSDSDDLFVRTDPIFVNKELLEISHVPDEGRIVGRDDEISQLASAVNPAIFGQSPSNVLIYGKTGTGKSLCAKYVSSRLVDTAEEEGTDATYVYVDCAQDSTETQTVQTIASSVNTDETGIYIPDKGISTATYYKRLWRILDEKYDVVLIILDEIDKLEDDAILMQLSRAGEAGKLTNCKVGVVGISNKIQYKDRMDERVKSSLCEREFVFPPYNATQLNDIMEARSDAFRSGVLEEGVIPRAAALAAREHGDARKAIDILRYAGEIAQSTGADTVREDFVVQARERAEVDRFRELIRGSTPHSKYVLQALTVLSLEQKSDDSVTPEQGFRTTRIYEVYEQICRQEGVDTLSLRRVRDLLKEHAFLDVIEQSRHSGGSAEGSYTEHMLLEDPEVVKNVLADSID</sequence>
<dbReference type="Gene3D" id="3.40.50.300">
    <property type="entry name" value="P-loop containing nucleotide triphosphate hydrolases"/>
    <property type="match status" value="1"/>
</dbReference>
<feature type="binding site" evidence="5">
    <location>
        <position position="214"/>
    </location>
    <ligand>
        <name>ATP</name>
        <dbReference type="ChEBI" id="CHEBI:30616"/>
    </ligand>
</feature>
<dbReference type="FunFam" id="1.10.8.60:FF:000073">
    <property type="entry name" value="ORC1-type DNA replication protein"/>
    <property type="match status" value="1"/>
</dbReference>
<dbReference type="RefSeq" id="WP_120246279.1">
    <property type="nucleotide sequence ID" value="NZ_RAPO01000004.1"/>
</dbReference>
<evidence type="ECO:0000256" key="4">
    <source>
        <dbReference type="ARBA" id="ARBA00022840"/>
    </source>
</evidence>
<dbReference type="InterPro" id="IPR003593">
    <property type="entry name" value="AAA+_ATPase"/>
</dbReference>
<dbReference type="Gene3D" id="1.10.8.60">
    <property type="match status" value="1"/>
</dbReference>
<protein>
    <recommendedName>
        <fullName evidence="5">ORC1-type DNA replication protein</fullName>
    </recommendedName>
</protein>
<feature type="binding site" evidence="5">
    <location>
        <begin position="66"/>
        <end position="70"/>
    </location>
    <ligand>
        <name>ATP</name>
        <dbReference type="ChEBI" id="CHEBI:30616"/>
    </ligand>
</feature>
<dbReference type="InterPro" id="IPR014277">
    <property type="entry name" value="Orc1/Cdc6_arc"/>
</dbReference>
<proteinExistence type="inferred from homology"/>
<name>A0A419W0V3_9EURY</name>
<feature type="domain" description="AAA+ ATPase" evidence="6">
    <location>
        <begin position="54"/>
        <end position="215"/>
    </location>
</feature>
<dbReference type="Pfam" id="PF09079">
    <property type="entry name" value="WHD_Cdc6"/>
    <property type="match status" value="1"/>
</dbReference>
<dbReference type="InterPro" id="IPR036390">
    <property type="entry name" value="WH_DNA-bd_sf"/>
</dbReference>
<dbReference type="AlphaFoldDB" id="A0A419W0V3"/>
<keyword evidence="3 5" id="KW-0547">Nucleotide-binding</keyword>
<dbReference type="InterPro" id="IPR015163">
    <property type="entry name" value="Cdc6_C"/>
</dbReference>
<dbReference type="InterPro" id="IPR055237">
    <property type="entry name" value="Cdc6_lid"/>
</dbReference>
<evidence type="ECO:0000256" key="3">
    <source>
        <dbReference type="ARBA" id="ARBA00022741"/>
    </source>
</evidence>
<comment type="function">
    <text evidence="5">Involved in regulation of DNA replication.</text>
</comment>
<dbReference type="PANTHER" id="PTHR10763">
    <property type="entry name" value="CELL DIVISION CONTROL PROTEIN 6-RELATED"/>
    <property type="match status" value="1"/>
</dbReference>
<comment type="caution">
    <text evidence="8">The sequence shown here is derived from an EMBL/GenBank/DDBJ whole genome shotgun (WGS) entry which is preliminary data.</text>
</comment>
<accession>A0A419W0V3</accession>
<evidence type="ECO:0000256" key="5">
    <source>
        <dbReference type="HAMAP-Rule" id="MF_01407"/>
    </source>
</evidence>